<evidence type="ECO:0000313" key="2">
    <source>
        <dbReference type="Proteomes" id="UP001303046"/>
    </source>
</evidence>
<accession>A0ABR1BP57</accession>
<proteinExistence type="predicted"/>
<name>A0ABR1BP57_NECAM</name>
<keyword evidence="2" id="KW-1185">Reference proteome</keyword>
<protein>
    <submittedName>
        <fullName evidence="1">Uncharacterized protein</fullName>
    </submittedName>
</protein>
<dbReference type="EMBL" id="JAVFWL010000001">
    <property type="protein sequence ID" value="KAK6728209.1"/>
    <property type="molecule type" value="Genomic_DNA"/>
</dbReference>
<gene>
    <name evidence="1" type="primary">Necator_chrI.g1827</name>
    <name evidence="1" type="ORF">RB195_005701</name>
</gene>
<reference evidence="1 2" key="1">
    <citation type="submission" date="2023-08" db="EMBL/GenBank/DDBJ databases">
        <title>A Necator americanus chromosomal reference genome.</title>
        <authorList>
            <person name="Ilik V."/>
            <person name="Petrzelkova K.J."/>
            <person name="Pardy F."/>
            <person name="Fuh T."/>
            <person name="Niatou-Singa F.S."/>
            <person name="Gouil Q."/>
            <person name="Baker L."/>
            <person name="Ritchie M.E."/>
            <person name="Jex A.R."/>
            <person name="Gazzola D."/>
            <person name="Li H."/>
            <person name="Toshio Fujiwara R."/>
            <person name="Zhan B."/>
            <person name="Aroian R.V."/>
            <person name="Pafco B."/>
            <person name="Schwarz E.M."/>
        </authorList>
    </citation>
    <scope>NUCLEOTIDE SEQUENCE [LARGE SCALE GENOMIC DNA]</scope>
    <source>
        <strain evidence="1 2">Aroian</strain>
        <tissue evidence="1">Whole animal</tissue>
    </source>
</reference>
<dbReference type="Proteomes" id="UP001303046">
    <property type="component" value="Unassembled WGS sequence"/>
</dbReference>
<organism evidence="1 2">
    <name type="scientific">Necator americanus</name>
    <name type="common">Human hookworm</name>
    <dbReference type="NCBI Taxonomy" id="51031"/>
    <lineage>
        <taxon>Eukaryota</taxon>
        <taxon>Metazoa</taxon>
        <taxon>Ecdysozoa</taxon>
        <taxon>Nematoda</taxon>
        <taxon>Chromadorea</taxon>
        <taxon>Rhabditida</taxon>
        <taxon>Rhabditina</taxon>
        <taxon>Rhabditomorpha</taxon>
        <taxon>Strongyloidea</taxon>
        <taxon>Ancylostomatidae</taxon>
        <taxon>Bunostominae</taxon>
        <taxon>Necator</taxon>
    </lineage>
</organism>
<evidence type="ECO:0000313" key="1">
    <source>
        <dbReference type="EMBL" id="KAK6728209.1"/>
    </source>
</evidence>
<sequence length="66" mass="7549">MLLLEFGEKHQITALKEISCLTKTSMSLITTLLDGTLCNRFECQIAQEWAVSRAKEHQDTLLVRIK</sequence>
<comment type="caution">
    <text evidence="1">The sequence shown here is derived from an EMBL/GenBank/DDBJ whole genome shotgun (WGS) entry which is preliminary data.</text>
</comment>